<reference evidence="1" key="1">
    <citation type="submission" date="2017-08" db="EMBL/GenBank/DDBJ databases">
        <authorList>
            <consortium name="Urmite Genomes"/>
        </authorList>
    </citation>
    <scope>NUCLEOTIDE SEQUENCE [LARGE SCALE GENOMIC DNA]</scope>
    <source>
        <strain evidence="1">IHUMI-LCC2</strain>
    </source>
</reference>
<dbReference type="EMBL" id="LT906555">
    <property type="protein sequence ID" value="SNW63091.1"/>
    <property type="molecule type" value="Genomic_DNA"/>
</dbReference>
<dbReference type="GeneID" id="35381860"/>
<name>A0A2I2L6F1_9VIRU</name>
<protein>
    <submittedName>
        <fullName evidence="1">Uncharacterized protein</fullName>
    </submittedName>
</protein>
<evidence type="ECO:0000313" key="1">
    <source>
        <dbReference type="EMBL" id="SNW63091.1"/>
    </source>
</evidence>
<evidence type="ECO:0000313" key="2">
    <source>
        <dbReference type="Proteomes" id="UP000236316"/>
    </source>
</evidence>
<sequence>MEEGYIDGIPTVNVNNNYEVILYDVDIDVEKFVYINPIDISSAKIKIWKKGDIDNNEFQYSKISSLNRFFKSMVESNLHIKYRII</sequence>
<proteinExistence type="predicted"/>
<gene>
    <name evidence="1" type="ORF">ORPV_1187</name>
</gene>
<accession>A0A2I2L6F1</accession>
<organism evidence="1">
    <name type="scientific">Orpheovirus IHUMI-LCC2</name>
    <dbReference type="NCBI Taxonomy" id="2023057"/>
    <lineage>
        <taxon>Viruses</taxon>
        <taxon>Varidnaviria</taxon>
        <taxon>Bamfordvirae</taxon>
        <taxon>Nucleocytoviricota</taxon>
        <taxon>Megaviricetes</taxon>
        <taxon>Pimascovirales</taxon>
        <taxon>Ocovirineae</taxon>
        <taxon>Orpheoviridae</taxon>
        <taxon>Alphaorpheovirus</taxon>
        <taxon>Alphaorpheovirus massiliense</taxon>
    </lineage>
</organism>
<dbReference type="KEGG" id="vg:35381860"/>
<keyword evidence="2" id="KW-1185">Reference proteome</keyword>
<dbReference type="RefSeq" id="YP_009449393.1">
    <property type="nucleotide sequence ID" value="NC_036594.1"/>
</dbReference>
<dbReference type="Proteomes" id="UP000236316">
    <property type="component" value="Segment"/>
</dbReference>